<dbReference type="PATRIC" id="fig|1449351.3.peg.1082"/>
<dbReference type="STRING" id="1449351.RISW2_19765"/>
<sequence length="209" mass="22620">MGEPRRNRVTPHGEIVAHAARGTVMGNRGILHGPDGTLGRARWRHHAWVACLLDFKGRRRRIMAPGSYTELFFTDEAVALAAGHRPCGECRRIDYLRFRDAMAAADPALGPAPGAGDLDRVMHAARVDPRSRRQVTHAARLDALPDGAFFEDVEGAPATLHDGRCLRWTPEGYVAIPRPGGTVRVLTPAPTVAALQAGYALRGWAPDAG</sequence>
<dbReference type="AlphaFoldDB" id="X7FAE2"/>
<dbReference type="Proteomes" id="UP000023430">
    <property type="component" value="Unassembled WGS sequence"/>
</dbReference>
<comment type="caution">
    <text evidence="1">The sequence shown here is derived from an EMBL/GenBank/DDBJ whole genome shotgun (WGS) entry which is preliminary data.</text>
</comment>
<proteinExistence type="predicted"/>
<dbReference type="eggNOG" id="ENOG5031E6R">
    <property type="taxonomic scope" value="Bacteria"/>
</dbReference>
<evidence type="ECO:0000313" key="2">
    <source>
        <dbReference type="Proteomes" id="UP000023430"/>
    </source>
</evidence>
<keyword evidence="2" id="KW-1185">Reference proteome</keyword>
<name>X7FAE2_9RHOB</name>
<dbReference type="EMBL" id="JAME01000006">
    <property type="protein sequence ID" value="ETX29892.1"/>
    <property type="molecule type" value="Genomic_DNA"/>
</dbReference>
<dbReference type="OrthoDB" id="894286at2"/>
<dbReference type="RefSeq" id="WP_043767566.1">
    <property type="nucleotide sequence ID" value="NZ_JAME01000006.1"/>
</dbReference>
<gene>
    <name evidence="1" type="ORF">RISW2_19765</name>
</gene>
<reference evidence="1 2" key="1">
    <citation type="submission" date="2014-01" db="EMBL/GenBank/DDBJ databases">
        <title>Roseivivax isoporae LMG 25204 Genome Sequencing.</title>
        <authorList>
            <person name="Lai Q."/>
            <person name="Li G."/>
            <person name="Shao Z."/>
        </authorList>
    </citation>
    <scope>NUCLEOTIDE SEQUENCE [LARGE SCALE GENOMIC DNA]</scope>
    <source>
        <strain evidence="1 2">LMG 25204</strain>
    </source>
</reference>
<organism evidence="1 2">
    <name type="scientific">Roseivivax isoporae LMG 25204</name>
    <dbReference type="NCBI Taxonomy" id="1449351"/>
    <lineage>
        <taxon>Bacteria</taxon>
        <taxon>Pseudomonadati</taxon>
        <taxon>Pseudomonadota</taxon>
        <taxon>Alphaproteobacteria</taxon>
        <taxon>Rhodobacterales</taxon>
        <taxon>Roseobacteraceae</taxon>
        <taxon>Roseivivax</taxon>
    </lineage>
</organism>
<evidence type="ECO:0000313" key="1">
    <source>
        <dbReference type="EMBL" id="ETX29892.1"/>
    </source>
</evidence>
<evidence type="ECO:0008006" key="3">
    <source>
        <dbReference type="Google" id="ProtNLM"/>
    </source>
</evidence>
<protein>
    <recommendedName>
        <fullName evidence="3">Ada DNA repair metal-binding domain-containing protein</fullName>
    </recommendedName>
</protein>
<accession>X7FAE2</accession>